<reference evidence="1" key="1">
    <citation type="submission" date="2019-04" db="EMBL/GenBank/DDBJ databases">
        <title>Evolution of Biomass-Degrading Anaerobic Consortia Revealed by Metagenomics.</title>
        <authorList>
            <person name="Peng X."/>
        </authorList>
    </citation>
    <scope>NUCLEOTIDE SEQUENCE</scope>
    <source>
        <strain evidence="1">SIG311</strain>
    </source>
</reference>
<gene>
    <name evidence="1" type="ORF">E7272_13975</name>
</gene>
<name>A0A927UC46_9FIRM</name>
<dbReference type="Proteomes" id="UP000766246">
    <property type="component" value="Unassembled WGS sequence"/>
</dbReference>
<comment type="caution">
    <text evidence="1">The sequence shown here is derived from an EMBL/GenBank/DDBJ whole genome shotgun (WGS) entry which is preliminary data.</text>
</comment>
<accession>A0A927UC46</accession>
<evidence type="ECO:0000313" key="2">
    <source>
        <dbReference type="Proteomes" id="UP000766246"/>
    </source>
</evidence>
<proteinExistence type="predicted"/>
<protein>
    <submittedName>
        <fullName evidence="1">Uncharacterized protein</fullName>
    </submittedName>
</protein>
<sequence length="62" mass="7105">MVTEGRGSAEYENNRFMINPNMSILGNMLFITDQYISRKLVGGFKLTEMANQLMNEGRIDDE</sequence>
<evidence type="ECO:0000313" key="1">
    <source>
        <dbReference type="EMBL" id="MBE5920931.1"/>
    </source>
</evidence>
<dbReference type="AlphaFoldDB" id="A0A927UC46"/>
<dbReference type="EMBL" id="SVER01000063">
    <property type="protein sequence ID" value="MBE5920931.1"/>
    <property type="molecule type" value="Genomic_DNA"/>
</dbReference>
<organism evidence="1 2">
    <name type="scientific">Pseudobutyrivibrio ruminis</name>
    <dbReference type="NCBI Taxonomy" id="46206"/>
    <lineage>
        <taxon>Bacteria</taxon>
        <taxon>Bacillati</taxon>
        <taxon>Bacillota</taxon>
        <taxon>Clostridia</taxon>
        <taxon>Lachnospirales</taxon>
        <taxon>Lachnospiraceae</taxon>
        <taxon>Pseudobutyrivibrio</taxon>
    </lineage>
</organism>